<dbReference type="EMBL" id="JAPEVG010000911">
    <property type="protein sequence ID" value="KAJ8454692.1"/>
    <property type="molecule type" value="Genomic_DNA"/>
</dbReference>
<evidence type="ECO:0000313" key="3">
    <source>
        <dbReference type="Proteomes" id="UP001215151"/>
    </source>
</evidence>
<proteinExistence type="predicted"/>
<reference evidence="2" key="1">
    <citation type="submission" date="2022-11" db="EMBL/GenBank/DDBJ databases">
        <title>Genome Sequence of Cubamyces cubensis.</title>
        <authorList>
            <person name="Buettner E."/>
        </authorList>
    </citation>
    <scope>NUCLEOTIDE SEQUENCE</scope>
    <source>
        <strain evidence="2">MPL-01</strain>
    </source>
</reference>
<feature type="compositionally biased region" description="Basic residues" evidence="1">
    <location>
        <begin position="155"/>
        <end position="170"/>
    </location>
</feature>
<organism evidence="2 3">
    <name type="scientific">Trametes cubensis</name>
    <dbReference type="NCBI Taxonomy" id="1111947"/>
    <lineage>
        <taxon>Eukaryota</taxon>
        <taxon>Fungi</taxon>
        <taxon>Dikarya</taxon>
        <taxon>Basidiomycota</taxon>
        <taxon>Agaricomycotina</taxon>
        <taxon>Agaricomycetes</taxon>
        <taxon>Polyporales</taxon>
        <taxon>Polyporaceae</taxon>
        <taxon>Trametes</taxon>
    </lineage>
</organism>
<name>A0AAD7X6G7_9APHY</name>
<feature type="region of interest" description="Disordered" evidence="1">
    <location>
        <begin position="215"/>
        <end position="251"/>
    </location>
</feature>
<keyword evidence="3" id="KW-1185">Reference proteome</keyword>
<protein>
    <submittedName>
        <fullName evidence="2">Uncharacterized protein</fullName>
    </submittedName>
</protein>
<accession>A0AAD7X6G7</accession>
<sequence length="493" mass="54762">MRPSMDVPQVQQGATLCGTFGSAVYDPVSSAYIAYGYNGIPFGRMLPSASYGSLPSSDNFTLVNPSVDVLAYLKLGEFKMCTPIATAKFSLGCSVDLFRSGPRRPSNILQGSKKTIKSGKCPAFFSILATVLGRIIDGTPSNLLRNPHRSLQPKATHKRNNKNKTKKAKKATPTAILGRIIDALSKYTKASRRLVTHTISSLLSRLILRRASESASLLKQTQDTHQKKNKKKTKRKTKKTKKTPGTLSTPSYTHVFGVLRGSAASNSNHGNVDAEAEEYLRSAFNVPDARSPPLVGWSDYEVDEAPGTHPPVEELDSWMFPSVPFEPFSHPLPSDDALATLAGADANPTRPFGVVRMNYIERVDYDEAYENAMLNVALDLPFSMEPFIFLWQSYCFPHEQSGWYPPVKELDEWAGMLEPRPMLAYDMREGPGPPMFVDIGERWDDLSRTTVLLPFFDSTRRGRLTCHELSDVLDVEVNEVLPELKGAYRNSKF</sequence>
<gene>
    <name evidence="2" type="ORF">ONZ51_g12885</name>
</gene>
<dbReference type="AlphaFoldDB" id="A0AAD7X6G7"/>
<comment type="caution">
    <text evidence="2">The sequence shown here is derived from an EMBL/GenBank/DDBJ whole genome shotgun (WGS) entry which is preliminary data.</text>
</comment>
<feature type="region of interest" description="Disordered" evidence="1">
    <location>
        <begin position="142"/>
        <end position="172"/>
    </location>
</feature>
<evidence type="ECO:0000256" key="1">
    <source>
        <dbReference type="SAM" id="MobiDB-lite"/>
    </source>
</evidence>
<feature type="compositionally biased region" description="Basic residues" evidence="1">
    <location>
        <begin position="227"/>
        <end position="242"/>
    </location>
</feature>
<dbReference type="Proteomes" id="UP001215151">
    <property type="component" value="Unassembled WGS sequence"/>
</dbReference>
<evidence type="ECO:0000313" key="2">
    <source>
        <dbReference type="EMBL" id="KAJ8454692.1"/>
    </source>
</evidence>